<protein>
    <submittedName>
        <fullName evidence="1">Putative secreted protein</fullName>
    </submittedName>
</protein>
<organism evidence="1">
    <name type="scientific">Amblyomma triste</name>
    <name type="common">Neotropical tick</name>
    <dbReference type="NCBI Taxonomy" id="251400"/>
    <lineage>
        <taxon>Eukaryota</taxon>
        <taxon>Metazoa</taxon>
        <taxon>Ecdysozoa</taxon>
        <taxon>Arthropoda</taxon>
        <taxon>Chelicerata</taxon>
        <taxon>Arachnida</taxon>
        <taxon>Acari</taxon>
        <taxon>Parasitiformes</taxon>
        <taxon>Ixodida</taxon>
        <taxon>Ixodoidea</taxon>
        <taxon>Ixodidae</taxon>
        <taxon>Amblyomminae</taxon>
        <taxon>Amblyomma</taxon>
    </lineage>
</organism>
<reference evidence="1" key="1">
    <citation type="submission" date="2014-03" db="EMBL/GenBank/DDBJ databases">
        <title>The sialotranscriptome of Amblyomma triste, Amblyomma parvum and Amblyomma cajennense ticks, uncovered by 454-based RNA-seq.</title>
        <authorList>
            <person name="Garcia G.R."/>
            <person name="Gardinassi L.G."/>
            <person name="Ribeiro J.M."/>
            <person name="Anatriello E."/>
            <person name="Ferreira B.R."/>
            <person name="Moreira H.N."/>
            <person name="Mafra C."/>
            <person name="Olegario M.M."/>
            <person name="Szabo P.J."/>
            <person name="Miranda-Santos I.K."/>
            <person name="Maruyama S.R."/>
        </authorList>
    </citation>
    <scope>NUCLEOTIDE SEQUENCE</scope>
    <source>
        <strain evidence="1">Mato Grasso do Sul</strain>
        <tissue evidence="1">Salivary glands</tissue>
    </source>
</reference>
<dbReference type="AlphaFoldDB" id="A0A023G3C7"/>
<name>A0A023G3C7_AMBTT</name>
<sequence length="78" mass="9194">MLFCHCCLVSCRELLWKVYINALPLFELSLLLVHVYCNDYCTGFPLMYLCCIQVACRSPVQDLVTFFFFSLLKKHTFK</sequence>
<evidence type="ECO:0000313" key="1">
    <source>
        <dbReference type="EMBL" id="JAC27410.1"/>
    </source>
</evidence>
<dbReference type="EMBL" id="GBBM01008008">
    <property type="protein sequence ID" value="JAC27410.1"/>
    <property type="molecule type" value="mRNA"/>
</dbReference>
<accession>A0A023G3C7</accession>
<proteinExistence type="evidence at transcript level"/>